<evidence type="ECO:0000256" key="6">
    <source>
        <dbReference type="SAM" id="Phobius"/>
    </source>
</evidence>
<evidence type="ECO:0000313" key="8">
    <source>
        <dbReference type="EMBL" id="TWV58412.1"/>
    </source>
</evidence>
<dbReference type="PANTHER" id="PTHR48020:SF12">
    <property type="entry name" value="PROTON MYO-INOSITOL COTRANSPORTER"/>
    <property type="match status" value="1"/>
</dbReference>
<feature type="domain" description="Major facilitator superfamily (MFS) profile" evidence="7">
    <location>
        <begin position="1"/>
        <end position="192"/>
    </location>
</feature>
<gene>
    <name evidence="8" type="ORF">FRZ03_00765</name>
</gene>
<sequence>MWWTARAPGSVLTVRSVRARSAWVTDASVPGSATRARLDSRACGGRRQGRVPEVGGHAEVGATGWRPGRRPLLLFSLGGMALSLVALGVVLGLPSGPVTNVTALVCMVTYVAAFAVGLGPVFWILAAELFPPQARARGGAVCALVNWATNFVVGQMFLPAADLVGKSAVFWFFAAVSGGAALFVVRTVPETKNRSLADVQRELAGVPGA</sequence>
<proteinExistence type="predicted"/>
<reference evidence="8" key="1">
    <citation type="journal article" date="2019" name="Microbiol. Resour. Announc.">
        <title>Draft Genomic Sequences of Streptomyces misionensis and Streptomyces albidoflavus, bacteria applied for phytopathogen biocontrol.</title>
        <authorList>
            <person name="Pylro V."/>
            <person name="Dias A."/>
            <person name="Andreote F."/>
            <person name="Varani A."/>
            <person name="Andreote C."/>
            <person name="Bernardo E."/>
            <person name="Martins T."/>
        </authorList>
    </citation>
    <scope>NUCLEOTIDE SEQUENCE [LARGE SCALE GENOMIC DNA]</scope>
    <source>
        <strain evidence="8">66</strain>
    </source>
</reference>
<comment type="caution">
    <text evidence="8">The sequence shown here is derived from an EMBL/GenBank/DDBJ whole genome shotgun (WGS) entry which is preliminary data.</text>
</comment>
<dbReference type="SUPFAM" id="SSF103473">
    <property type="entry name" value="MFS general substrate transporter"/>
    <property type="match status" value="1"/>
</dbReference>
<dbReference type="PANTHER" id="PTHR48020">
    <property type="entry name" value="PROTON MYO-INOSITOL COTRANSPORTER"/>
    <property type="match status" value="1"/>
</dbReference>
<evidence type="ECO:0000256" key="1">
    <source>
        <dbReference type="ARBA" id="ARBA00004651"/>
    </source>
</evidence>
<dbReference type="Proteomes" id="UP000320481">
    <property type="component" value="Unassembled WGS sequence"/>
</dbReference>
<evidence type="ECO:0000256" key="2">
    <source>
        <dbReference type="ARBA" id="ARBA00022448"/>
    </source>
</evidence>
<feature type="transmembrane region" description="Helical" evidence="6">
    <location>
        <begin position="72"/>
        <end position="95"/>
    </location>
</feature>
<dbReference type="PROSITE" id="PS50850">
    <property type="entry name" value="MFS"/>
    <property type="match status" value="1"/>
</dbReference>
<evidence type="ECO:0000256" key="4">
    <source>
        <dbReference type="ARBA" id="ARBA00022989"/>
    </source>
</evidence>
<feature type="transmembrane region" description="Helical" evidence="6">
    <location>
        <begin position="101"/>
        <end position="126"/>
    </location>
</feature>
<dbReference type="InterPro" id="IPR020846">
    <property type="entry name" value="MFS_dom"/>
</dbReference>
<feature type="transmembrane region" description="Helical" evidence="6">
    <location>
        <begin position="138"/>
        <end position="158"/>
    </location>
</feature>
<dbReference type="Pfam" id="PF00083">
    <property type="entry name" value="Sugar_tr"/>
    <property type="match status" value="1"/>
</dbReference>
<keyword evidence="9" id="KW-1185">Reference proteome</keyword>
<name>A0A5C6K5I0_9ACTN</name>
<evidence type="ECO:0000256" key="5">
    <source>
        <dbReference type="ARBA" id="ARBA00023136"/>
    </source>
</evidence>
<dbReference type="AlphaFoldDB" id="A0A5C6K5I0"/>
<dbReference type="InterPro" id="IPR050814">
    <property type="entry name" value="Myo-inositol_Transporter"/>
</dbReference>
<accession>A0A5C6K5I0</accession>
<dbReference type="GO" id="GO:0005886">
    <property type="term" value="C:plasma membrane"/>
    <property type="evidence" value="ECO:0007669"/>
    <property type="project" value="UniProtKB-SubCell"/>
</dbReference>
<keyword evidence="3 6" id="KW-0812">Transmembrane</keyword>
<feature type="transmembrane region" description="Helical" evidence="6">
    <location>
        <begin position="164"/>
        <end position="185"/>
    </location>
</feature>
<dbReference type="Gene3D" id="1.20.1250.20">
    <property type="entry name" value="MFS general substrate transporter like domains"/>
    <property type="match status" value="1"/>
</dbReference>
<keyword evidence="5 6" id="KW-0472">Membrane</keyword>
<organism evidence="8 9">
    <name type="scientific">Streptomyces misionensis</name>
    <dbReference type="NCBI Taxonomy" id="67331"/>
    <lineage>
        <taxon>Bacteria</taxon>
        <taxon>Bacillati</taxon>
        <taxon>Actinomycetota</taxon>
        <taxon>Actinomycetes</taxon>
        <taxon>Kitasatosporales</taxon>
        <taxon>Streptomycetaceae</taxon>
        <taxon>Streptomyces</taxon>
    </lineage>
</organism>
<keyword evidence="2" id="KW-0813">Transport</keyword>
<keyword evidence="4 6" id="KW-1133">Transmembrane helix</keyword>
<evidence type="ECO:0000313" key="9">
    <source>
        <dbReference type="Proteomes" id="UP000320481"/>
    </source>
</evidence>
<protein>
    <submittedName>
        <fullName evidence="8">Sugar porter family MFS transporter</fullName>
    </submittedName>
</protein>
<dbReference type="GO" id="GO:0022857">
    <property type="term" value="F:transmembrane transporter activity"/>
    <property type="evidence" value="ECO:0007669"/>
    <property type="project" value="InterPro"/>
</dbReference>
<dbReference type="EMBL" id="VOGW01000003">
    <property type="protein sequence ID" value="TWV58412.1"/>
    <property type="molecule type" value="Genomic_DNA"/>
</dbReference>
<dbReference type="InterPro" id="IPR036259">
    <property type="entry name" value="MFS_trans_sf"/>
</dbReference>
<comment type="subcellular location">
    <subcellularLocation>
        <location evidence="1">Cell membrane</location>
        <topology evidence="1">Multi-pass membrane protein</topology>
    </subcellularLocation>
</comment>
<dbReference type="InterPro" id="IPR005828">
    <property type="entry name" value="MFS_sugar_transport-like"/>
</dbReference>
<evidence type="ECO:0000256" key="3">
    <source>
        <dbReference type="ARBA" id="ARBA00022692"/>
    </source>
</evidence>
<evidence type="ECO:0000259" key="7">
    <source>
        <dbReference type="PROSITE" id="PS50850"/>
    </source>
</evidence>